<feature type="compositionally biased region" description="Basic and acidic residues" evidence="1">
    <location>
        <begin position="121"/>
        <end position="139"/>
    </location>
</feature>
<dbReference type="WBParaSite" id="L893_g22745.t1">
    <property type="protein sequence ID" value="L893_g22745.t1"/>
    <property type="gene ID" value="L893_g22745"/>
</dbReference>
<evidence type="ECO:0000256" key="1">
    <source>
        <dbReference type="SAM" id="MobiDB-lite"/>
    </source>
</evidence>
<dbReference type="InterPro" id="IPR003886">
    <property type="entry name" value="NIDO_dom"/>
</dbReference>
<feature type="region of interest" description="Disordered" evidence="1">
    <location>
        <begin position="113"/>
        <end position="185"/>
    </location>
</feature>
<reference evidence="4" key="1">
    <citation type="submission" date="2016-11" db="UniProtKB">
        <authorList>
            <consortium name="WormBaseParasite"/>
        </authorList>
    </citation>
    <scope>IDENTIFICATION</scope>
</reference>
<feature type="compositionally biased region" description="Basic and acidic residues" evidence="1">
    <location>
        <begin position="161"/>
        <end position="170"/>
    </location>
</feature>
<dbReference type="GO" id="GO:0007160">
    <property type="term" value="P:cell-matrix adhesion"/>
    <property type="evidence" value="ECO:0007669"/>
    <property type="project" value="InterPro"/>
</dbReference>
<dbReference type="Proteomes" id="UP000095287">
    <property type="component" value="Unplaced"/>
</dbReference>
<evidence type="ECO:0000313" key="3">
    <source>
        <dbReference type="Proteomes" id="UP000095287"/>
    </source>
</evidence>
<keyword evidence="3" id="KW-1185">Reference proteome</keyword>
<organism evidence="3 4">
    <name type="scientific">Steinernema glaseri</name>
    <dbReference type="NCBI Taxonomy" id="37863"/>
    <lineage>
        <taxon>Eukaryota</taxon>
        <taxon>Metazoa</taxon>
        <taxon>Ecdysozoa</taxon>
        <taxon>Nematoda</taxon>
        <taxon>Chromadorea</taxon>
        <taxon>Rhabditida</taxon>
        <taxon>Tylenchina</taxon>
        <taxon>Panagrolaimomorpha</taxon>
        <taxon>Strongyloidoidea</taxon>
        <taxon>Steinernematidae</taxon>
        <taxon>Steinernema</taxon>
    </lineage>
</organism>
<name>A0A1I7Z4N6_9BILA</name>
<dbReference type="AlphaFoldDB" id="A0A1I7Z4N6"/>
<evidence type="ECO:0000259" key="2">
    <source>
        <dbReference type="PROSITE" id="PS51220"/>
    </source>
</evidence>
<proteinExistence type="predicted"/>
<evidence type="ECO:0000313" key="4">
    <source>
        <dbReference type="WBParaSite" id="L893_g22745.t1"/>
    </source>
</evidence>
<feature type="domain" description="NIDO" evidence="2">
    <location>
        <begin position="1"/>
        <end position="45"/>
    </location>
</feature>
<sequence length="216" mass="23393">MAGFNGGNGTGWYPLPYSGHGRIWKLGYFSNVLTPGRWVHRVDEAIIPAGCTNASTGSMITAPPWGPMQGGVAINVSGPCLRPKDAVKNKIVAHFAKGWISEFRELGGGLQTVESSASPVHHADLPQDGHGDDPDESRRRSQLPLHWEVLRRGSTQSPSCREAEGRRGEGPEPLGPPHPRNPLHGLAILESDVESECSRRHQPLGLLGGRRSLPFR</sequence>
<protein>
    <submittedName>
        <fullName evidence="4">NIDO domain-containing protein</fullName>
    </submittedName>
</protein>
<accession>A0A1I7Z4N6</accession>
<dbReference type="Pfam" id="PF06119">
    <property type="entry name" value="NIDO"/>
    <property type="match status" value="1"/>
</dbReference>
<dbReference type="PROSITE" id="PS51220">
    <property type="entry name" value="NIDO"/>
    <property type="match status" value="1"/>
</dbReference>